<feature type="region of interest" description="Disordered" evidence="1">
    <location>
        <begin position="93"/>
        <end position="122"/>
    </location>
</feature>
<evidence type="ECO:0000256" key="1">
    <source>
        <dbReference type="SAM" id="MobiDB-lite"/>
    </source>
</evidence>
<dbReference type="RefSeq" id="XP_033671204.1">
    <property type="nucleotide sequence ID" value="XM_033804802.1"/>
</dbReference>
<keyword evidence="4" id="KW-1185">Reference proteome</keyword>
<gene>
    <name evidence="3" type="ORF">M409DRAFT_19137</name>
</gene>
<dbReference type="Proteomes" id="UP000799537">
    <property type="component" value="Unassembled WGS sequence"/>
</dbReference>
<proteinExistence type="predicted"/>
<organism evidence="3 4">
    <name type="scientific">Zasmidium cellare ATCC 36951</name>
    <dbReference type="NCBI Taxonomy" id="1080233"/>
    <lineage>
        <taxon>Eukaryota</taxon>
        <taxon>Fungi</taxon>
        <taxon>Dikarya</taxon>
        <taxon>Ascomycota</taxon>
        <taxon>Pezizomycotina</taxon>
        <taxon>Dothideomycetes</taxon>
        <taxon>Dothideomycetidae</taxon>
        <taxon>Mycosphaerellales</taxon>
        <taxon>Mycosphaerellaceae</taxon>
        <taxon>Zasmidium</taxon>
    </lineage>
</organism>
<evidence type="ECO:0000313" key="3">
    <source>
        <dbReference type="EMBL" id="KAF2170315.1"/>
    </source>
</evidence>
<dbReference type="GeneID" id="54558074"/>
<reference evidence="3" key="1">
    <citation type="journal article" date="2020" name="Stud. Mycol.">
        <title>101 Dothideomycetes genomes: a test case for predicting lifestyles and emergence of pathogens.</title>
        <authorList>
            <person name="Haridas S."/>
            <person name="Albert R."/>
            <person name="Binder M."/>
            <person name="Bloem J."/>
            <person name="Labutti K."/>
            <person name="Salamov A."/>
            <person name="Andreopoulos B."/>
            <person name="Baker S."/>
            <person name="Barry K."/>
            <person name="Bills G."/>
            <person name="Bluhm B."/>
            <person name="Cannon C."/>
            <person name="Castanera R."/>
            <person name="Culley D."/>
            <person name="Daum C."/>
            <person name="Ezra D."/>
            <person name="Gonzalez J."/>
            <person name="Henrissat B."/>
            <person name="Kuo A."/>
            <person name="Liang C."/>
            <person name="Lipzen A."/>
            <person name="Lutzoni F."/>
            <person name="Magnuson J."/>
            <person name="Mondo S."/>
            <person name="Nolan M."/>
            <person name="Ohm R."/>
            <person name="Pangilinan J."/>
            <person name="Park H.-J."/>
            <person name="Ramirez L."/>
            <person name="Alfaro M."/>
            <person name="Sun H."/>
            <person name="Tritt A."/>
            <person name="Yoshinaga Y."/>
            <person name="Zwiers L.-H."/>
            <person name="Turgeon B."/>
            <person name="Goodwin S."/>
            <person name="Spatafora J."/>
            <person name="Crous P."/>
            <person name="Grigoriev I."/>
        </authorList>
    </citation>
    <scope>NUCLEOTIDE SEQUENCE</scope>
    <source>
        <strain evidence="3">ATCC 36951</strain>
    </source>
</reference>
<feature type="chain" id="PRO_5025651308" description="Extracellular membrane protein CFEM domain-containing protein" evidence="2">
    <location>
        <begin position="24"/>
        <end position="249"/>
    </location>
</feature>
<name>A0A6A6CTC7_ZASCE</name>
<evidence type="ECO:0000256" key="2">
    <source>
        <dbReference type="SAM" id="SignalP"/>
    </source>
</evidence>
<feature type="signal peptide" evidence="2">
    <location>
        <begin position="1"/>
        <end position="23"/>
    </location>
</feature>
<evidence type="ECO:0000313" key="4">
    <source>
        <dbReference type="Proteomes" id="UP000799537"/>
    </source>
</evidence>
<feature type="compositionally biased region" description="Basic and acidic residues" evidence="1">
    <location>
        <begin position="93"/>
        <end position="104"/>
    </location>
</feature>
<sequence length="249" mass="26474">MAGLIAAKVASLALLFAAPIVQASLPDARSCASCWETATNQAVTPICIGMNENDAAACLCEQHNRQTFNICNTHCKAFPQKMPKNVCRKVAARADDGTTKRDAQGESIIPWQEEDDDDDKHKKRQCVGFLPGLPCHKPHSSTTTTSALTTSTPDSQPEKRQCHPMPGGPCDKPNSSTTTPQPAPSPDNKVKKSPPGPDCVPFPGAACDKPNSSTTTSKPAATPDNKAEKRQPDRCNLMPGGPCNTNADQ</sequence>
<keyword evidence="2" id="KW-0732">Signal</keyword>
<evidence type="ECO:0008006" key="5">
    <source>
        <dbReference type="Google" id="ProtNLM"/>
    </source>
</evidence>
<dbReference type="EMBL" id="ML993585">
    <property type="protein sequence ID" value="KAF2170315.1"/>
    <property type="molecule type" value="Genomic_DNA"/>
</dbReference>
<feature type="compositionally biased region" description="Low complexity" evidence="1">
    <location>
        <begin position="140"/>
        <end position="152"/>
    </location>
</feature>
<feature type="region of interest" description="Disordered" evidence="1">
    <location>
        <begin position="137"/>
        <end position="249"/>
    </location>
</feature>
<dbReference type="AlphaFoldDB" id="A0A6A6CTC7"/>
<protein>
    <recommendedName>
        <fullName evidence="5">Extracellular membrane protein CFEM domain-containing protein</fullName>
    </recommendedName>
</protein>
<accession>A0A6A6CTC7</accession>